<feature type="compositionally biased region" description="Basic and acidic residues" evidence="2">
    <location>
        <begin position="306"/>
        <end position="317"/>
    </location>
</feature>
<dbReference type="PANTHER" id="PTHR43674">
    <property type="entry name" value="NITRILASE C965.09-RELATED"/>
    <property type="match status" value="1"/>
</dbReference>
<protein>
    <submittedName>
        <fullName evidence="4">(R)-stereoselective amidase</fullName>
        <ecNumber evidence="4">3.5.1.100</ecNumber>
    </submittedName>
</protein>
<sequence>MKPIKAAAIQFNHRPGDKAYNLQRVADLTVEAAAEGVTLAAFPEMCLTGYWHVRNLSREEIVLLAEPIDDSPSVRKLLDLAQKHQITIGVGLIELADDGQLYNSYVVAMSDGEIAVHRKLHCFISQHMSSGDQFTVFDIPQGARVGVLICYDNNIGENVRSTALAGADILLAPHQTGGCNSPSPRCMGVIDPALWESRVENPQAIEEAFRGPKGREWLMRWLPARAHDNGLFLIFSNGVGVDDDEVRTGNSMILDAYGAVLAETWKADDATVVADLDPSMLESSTGRRWIQSRRPELYQSLSQPTGRERATRDVRFS</sequence>
<dbReference type="EMBL" id="CP036526">
    <property type="protein sequence ID" value="QDT13917.1"/>
    <property type="molecule type" value="Genomic_DNA"/>
</dbReference>
<gene>
    <name evidence="4" type="primary">ramA_3</name>
    <name evidence="4" type="ORF">K239x_59370</name>
</gene>
<name>A0A517P3H1_9BACT</name>
<dbReference type="Gene3D" id="3.60.110.10">
    <property type="entry name" value="Carbon-nitrogen hydrolase"/>
    <property type="match status" value="1"/>
</dbReference>
<proteinExistence type="predicted"/>
<dbReference type="EC" id="3.5.1.100" evidence="4"/>
<keyword evidence="1 4" id="KW-0378">Hydrolase</keyword>
<dbReference type="Pfam" id="PF00795">
    <property type="entry name" value="CN_hydrolase"/>
    <property type="match status" value="1"/>
</dbReference>
<dbReference type="InterPro" id="IPR003010">
    <property type="entry name" value="C-N_Hydrolase"/>
</dbReference>
<dbReference type="Proteomes" id="UP000319817">
    <property type="component" value="Chromosome"/>
</dbReference>
<evidence type="ECO:0000313" key="4">
    <source>
        <dbReference type="EMBL" id="QDT13917.1"/>
    </source>
</evidence>
<reference evidence="4 5" key="1">
    <citation type="submission" date="2019-02" db="EMBL/GenBank/DDBJ databases">
        <title>Deep-cultivation of Planctomycetes and their phenomic and genomic characterization uncovers novel biology.</title>
        <authorList>
            <person name="Wiegand S."/>
            <person name="Jogler M."/>
            <person name="Boedeker C."/>
            <person name="Pinto D."/>
            <person name="Vollmers J."/>
            <person name="Rivas-Marin E."/>
            <person name="Kohn T."/>
            <person name="Peeters S.H."/>
            <person name="Heuer A."/>
            <person name="Rast P."/>
            <person name="Oberbeckmann S."/>
            <person name="Bunk B."/>
            <person name="Jeske O."/>
            <person name="Meyerdierks A."/>
            <person name="Storesund J.E."/>
            <person name="Kallscheuer N."/>
            <person name="Luecker S."/>
            <person name="Lage O.M."/>
            <person name="Pohl T."/>
            <person name="Merkel B.J."/>
            <person name="Hornburger P."/>
            <person name="Mueller R.-W."/>
            <person name="Bruemmer F."/>
            <person name="Labrenz M."/>
            <person name="Spormann A.M."/>
            <person name="Op den Camp H."/>
            <person name="Overmann J."/>
            <person name="Amann R."/>
            <person name="Jetten M.S.M."/>
            <person name="Mascher T."/>
            <person name="Medema M.H."/>
            <person name="Devos D.P."/>
            <person name="Kaster A.-K."/>
            <person name="Ovreas L."/>
            <person name="Rohde M."/>
            <person name="Galperin M.Y."/>
            <person name="Jogler C."/>
        </authorList>
    </citation>
    <scope>NUCLEOTIDE SEQUENCE [LARGE SCALE GENOMIC DNA]</scope>
    <source>
        <strain evidence="4 5">K23_9</strain>
    </source>
</reference>
<dbReference type="CDD" id="cd07585">
    <property type="entry name" value="nitrilase_7"/>
    <property type="match status" value="1"/>
</dbReference>
<dbReference type="SUPFAM" id="SSF56317">
    <property type="entry name" value="Carbon-nitrogen hydrolase"/>
    <property type="match status" value="1"/>
</dbReference>
<evidence type="ECO:0000313" key="5">
    <source>
        <dbReference type="Proteomes" id="UP000319817"/>
    </source>
</evidence>
<dbReference type="OrthoDB" id="2826359at2"/>
<feature type="domain" description="CN hydrolase" evidence="3">
    <location>
        <begin position="4"/>
        <end position="278"/>
    </location>
</feature>
<dbReference type="InterPro" id="IPR050345">
    <property type="entry name" value="Aliph_Amidase/BUP"/>
</dbReference>
<dbReference type="RefSeq" id="WP_145421906.1">
    <property type="nucleotide sequence ID" value="NZ_CP036526.1"/>
</dbReference>
<dbReference type="AlphaFoldDB" id="A0A517P3H1"/>
<evidence type="ECO:0000256" key="2">
    <source>
        <dbReference type="SAM" id="MobiDB-lite"/>
    </source>
</evidence>
<dbReference type="PANTHER" id="PTHR43674:SF16">
    <property type="entry name" value="CARBON-NITROGEN FAMILY, PUTATIVE (AFU_ORTHOLOGUE AFUA_5G02350)-RELATED"/>
    <property type="match status" value="1"/>
</dbReference>
<accession>A0A517P3H1</accession>
<dbReference type="GO" id="GO:0016811">
    <property type="term" value="F:hydrolase activity, acting on carbon-nitrogen (but not peptide) bonds, in linear amides"/>
    <property type="evidence" value="ECO:0007669"/>
    <property type="project" value="TreeGrafter"/>
</dbReference>
<dbReference type="PROSITE" id="PS50263">
    <property type="entry name" value="CN_HYDROLASE"/>
    <property type="match status" value="1"/>
</dbReference>
<dbReference type="InterPro" id="IPR036526">
    <property type="entry name" value="C-N_Hydrolase_sf"/>
</dbReference>
<feature type="region of interest" description="Disordered" evidence="2">
    <location>
        <begin position="295"/>
        <end position="317"/>
    </location>
</feature>
<organism evidence="4 5">
    <name type="scientific">Stieleria marina</name>
    <dbReference type="NCBI Taxonomy" id="1930275"/>
    <lineage>
        <taxon>Bacteria</taxon>
        <taxon>Pseudomonadati</taxon>
        <taxon>Planctomycetota</taxon>
        <taxon>Planctomycetia</taxon>
        <taxon>Pirellulales</taxon>
        <taxon>Pirellulaceae</taxon>
        <taxon>Stieleria</taxon>
    </lineage>
</organism>
<evidence type="ECO:0000256" key="1">
    <source>
        <dbReference type="ARBA" id="ARBA00022801"/>
    </source>
</evidence>
<evidence type="ECO:0000259" key="3">
    <source>
        <dbReference type="PROSITE" id="PS50263"/>
    </source>
</evidence>
<keyword evidence="5" id="KW-1185">Reference proteome</keyword>